<proteinExistence type="predicted"/>
<feature type="transmembrane region" description="Helical" evidence="10">
    <location>
        <begin position="6"/>
        <end position="23"/>
    </location>
</feature>
<feature type="domain" description="EGF-like" evidence="11">
    <location>
        <begin position="567"/>
        <end position="606"/>
    </location>
</feature>
<evidence type="ECO:0000256" key="4">
    <source>
        <dbReference type="ARBA" id="ARBA00022729"/>
    </source>
</evidence>
<dbReference type="FunFam" id="2.10.25.10:FF:000014">
    <property type="entry name" value="Latent-transforming growth factor beta-binding protein 3"/>
    <property type="match status" value="1"/>
</dbReference>
<evidence type="ECO:0000256" key="5">
    <source>
        <dbReference type="ARBA" id="ARBA00022737"/>
    </source>
</evidence>
<comment type="caution">
    <text evidence="8">Lacks conserved residue(s) required for the propagation of feature annotation.</text>
</comment>
<dbReference type="PROSITE" id="PS00010">
    <property type="entry name" value="ASX_HYDROXYL"/>
    <property type="match status" value="2"/>
</dbReference>
<sequence>MHLPSWIIIPVWWIFWFIFCASGRNEGLFAPRPQYDASSESSRNIPARGLQTEPETEKTGPVLARLSPSTATDEGYTPYVAVDGALISDGFHVFDWRMTDTRQSSSAEQPVELHEFAQLQPPFNLSITPYCVSVMNRTVVVAGKGGSVQQPRKWLFVFLNIPSLPSKPESPLVLNPDITIEEPRGVFQSFGRTTVVDDVFHRIAASDVFRIGYGGAIIGVGAVYVFGYDPIAKTSRRIARLRLRDRLRDGYLGIGLALEGDIVLVAGTDADWSDKELYVFSVSDVSANEINFVDVFEIARLRLPTDDAKIEAVALKGTIAAVGINYGRQALSCVLLYDLGEVVRTNSAAVDLSHPFAKLSPSDGPSGEIRLAFDGKYVLVVVGDDYQRYAYVFRVESPKNGVIQEAKELWRLPVPFIPFGSDVAVSHLDNASGEEAVVAISRLQQAGWEARHWVWLLGNWPIPPPTEDVTCASPPQVPDASSVCPLARSTSSPGCRVICKEGFQVVRNDLLCTTRGNFTGCPECQDIDECAEGTAACNKNATCKNTAGGYECICQDGFEPDGEDCKDIDECETNNGGCEHTCNNTVGSFECSCDEGYQLFNDSKCSTPELYQIYEALQETSWTLRWFNSSIPLPVLRMKRPHGAFCPTPIAPAADADADNPIHIYGHFHECHHHSICWGADCYEWDECSAQDVELTVGHTAFGTANGKAVLVVYDGSEICFSVNADDSGTLGCDYACLSPNPSGASRNVTYNRSVSTKWPGLSVKDKSLMLVAYPSTTNASTTLDVVQRGDPAFRVDAPTTLIPSSDFDCISSPWRGFGVVNKEMPYHTEGPVQFWYPARQPRLPPPVGKRWKILAKYELLQASAFFRAEHELASMPHLGPGTEAWLIGANVLPLDRLTELSESDCQVCRRDAQALKNFAIQLGLWKYEDPAVREAQVETGICAASFVICVRHDDDESEDGYVVFLNGGLHEANRSHVPAWKASVTDNTRMPSLHHLQGMLGLVLADVPIKVHLSDEGLQNLTSLRLLVIDRIVSSSISNLPRSIGNLTRLRALYLDPGSAYFRGSIPYELFQLPALEHL</sequence>
<dbReference type="OrthoDB" id="10066810at2759"/>
<feature type="region of interest" description="Disordered" evidence="9">
    <location>
        <begin position="35"/>
        <end position="59"/>
    </location>
</feature>
<evidence type="ECO:0000256" key="2">
    <source>
        <dbReference type="ARBA" id="ARBA00022525"/>
    </source>
</evidence>
<dbReference type="STRING" id="1169540.A0A0G4FU38"/>
<dbReference type="PROSITE" id="PS01186">
    <property type="entry name" value="EGF_2"/>
    <property type="match status" value="2"/>
</dbReference>
<dbReference type="InterPro" id="IPR018097">
    <property type="entry name" value="EGF_Ca-bd_CS"/>
</dbReference>
<dbReference type="InterPro" id="IPR032675">
    <property type="entry name" value="LRR_dom_sf"/>
</dbReference>
<dbReference type="CDD" id="cd00054">
    <property type="entry name" value="EGF_CA"/>
    <property type="match status" value="2"/>
</dbReference>
<dbReference type="GO" id="GO:0005576">
    <property type="term" value="C:extracellular region"/>
    <property type="evidence" value="ECO:0007669"/>
    <property type="project" value="UniProtKB-SubCell"/>
</dbReference>
<evidence type="ECO:0000256" key="8">
    <source>
        <dbReference type="PROSITE-ProRule" id="PRU00076"/>
    </source>
</evidence>
<dbReference type="Proteomes" id="UP000041254">
    <property type="component" value="Unassembled WGS sequence"/>
</dbReference>
<evidence type="ECO:0000256" key="9">
    <source>
        <dbReference type="SAM" id="MobiDB-lite"/>
    </source>
</evidence>
<dbReference type="SUPFAM" id="SSF52058">
    <property type="entry name" value="L domain-like"/>
    <property type="match status" value="1"/>
</dbReference>
<dbReference type="Pfam" id="PF14670">
    <property type="entry name" value="FXa_inhibition"/>
    <property type="match status" value="1"/>
</dbReference>
<comment type="subcellular location">
    <subcellularLocation>
        <location evidence="1">Secreted</location>
    </subcellularLocation>
</comment>
<dbReference type="InterPro" id="IPR049883">
    <property type="entry name" value="NOTCH1_EGF-like"/>
</dbReference>
<dbReference type="PANTHER" id="PTHR24034:SF209">
    <property type="entry name" value="EGF-LIKE DOMAIN-CONTAINING PROTEIN"/>
    <property type="match status" value="1"/>
</dbReference>
<dbReference type="Pfam" id="PF07645">
    <property type="entry name" value="EGF_CA"/>
    <property type="match status" value="1"/>
</dbReference>
<reference evidence="12 13" key="1">
    <citation type="submission" date="2014-11" db="EMBL/GenBank/DDBJ databases">
        <authorList>
            <person name="Zhu J."/>
            <person name="Qi W."/>
            <person name="Song R."/>
        </authorList>
    </citation>
    <scope>NUCLEOTIDE SEQUENCE [LARGE SCALE GENOMIC DNA]</scope>
</reference>
<evidence type="ECO:0000256" key="3">
    <source>
        <dbReference type="ARBA" id="ARBA00022536"/>
    </source>
</evidence>
<evidence type="ECO:0000256" key="10">
    <source>
        <dbReference type="SAM" id="Phobius"/>
    </source>
</evidence>
<keyword evidence="4" id="KW-0732">Signal</keyword>
<feature type="transmembrane region" description="Helical" evidence="10">
    <location>
        <begin position="211"/>
        <end position="228"/>
    </location>
</feature>
<dbReference type="EMBL" id="CDMY01000499">
    <property type="protein sequence ID" value="CEM18121.1"/>
    <property type="molecule type" value="Genomic_DNA"/>
</dbReference>
<dbReference type="InterPro" id="IPR000152">
    <property type="entry name" value="EGF-type_Asp/Asn_hydroxyl_site"/>
</dbReference>
<keyword evidence="2" id="KW-0964">Secreted</keyword>
<dbReference type="VEuPathDB" id="CryptoDB:Vbra_16159"/>
<keyword evidence="6" id="KW-1015">Disulfide bond</keyword>
<organism evidence="12 13">
    <name type="scientific">Vitrella brassicaformis (strain CCMP3155)</name>
    <dbReference type="NCBI Taxonomy" id="1169540"/>
    <lineage>
        <taxon>Eukaryota</taxon>
        <taxon>Sar</taxon>
        <taxon>Alveolata</taxon>
        <taxon>Colpodellida</taxon>
        <taxon>Vitrellaceae</taxon>
        <taxon>Vitrella</taxon>
    </lineage>
</organism>
<keyword evidence="7" id="KW-0325">Glycoprotein</keyword>
<dbReference type="SMART" id="SM00181">
    <property type="entry name" value="EGF"/>
    <property type="match status" value="2"/>
</dbReference>
<dbReference type="PANTHER" id="PTHR24034">
    <property type="entry name" value="EGF-LIKE DOMAIN-CONTAINING PROTEIN"/>
    <property type="match status" value="1"/>
</dbReference>
<dbReference type="AlphaFoldDB" id="A0A0G4FU38"/>
<gene>
    <name evidence="12" type="ORF">Vbra_16159</name>
</gene>
<dbReference type="SUPFAM" id="SSF57196">
    <property type="entry name" value="EGF/Laminin"/>
    <property type="match status" value="2"/>
</dbReference>
<evidence type="ECO:0000313" key="13">
    <source>
        <dbReference type="Proteomes" id="UP000041254"/>
    </source>
</evidence>
<keyword evidence="13" id="KW-1185">Reference proteome</keyword>
<evidence type="ECO:0000313" key="12">
    <source>
        <dbReference type="EMBL" id="CEM18121.1"/>
    </source>
</evidence>
<keyword evidence="3 8" id="KW-0245">EGF-like domain</keyword>
<dbReference type="InParanoid" id="A0A0G4FU38"/>
<keyword evidence="10" id="KW-0472">Membrane</keyword>
<feature type="domain" description="EGF-like" evidence="11">
    <location>
        <begin position="526"/>
        <end position="566"/>
    </location>
</feature>
<evidence type="ECO:0000259" key="11">
    <source>
        <dbReference type="PROSITE" id="PS50026"/>
    </source>
</evidence>
<keyword evidence="10" id="KW-0812">Transmembrane</keyword>
<dbReference type="PROSITE" id="PS01187">
    <property type="entry name" value="EGF_CA"/>
    <property type="match status" value="1"/>
</dbReference>
<protein>
    <recommendedName>
        <fullName evidence="11">EGF-like domain-containing protein</fullName>
    </recommendedName>
</protein>
<evidence type="ECO:0000256" key="7">
    <source>
        <dbReference type="ARBA" id="ARBA00023180"/>
    </source>
</evidence>
<name>A0A0G4FU38_VITBC</name>
<dbReference type="PROSITE" id="PS50026">
    <property type="entry name" value="EGF_3"/>
    <property type="match status" value="2"/>
</dbReference>
<evidence type="ECO:0000256" key="1">
    <source>
        <dbReference type="ARBA" id="ARBA00004613"/>
    </source>
</evidence>
<dbReference type="GO" id="GO:0005509">
    <property type="term" value="F:calcium ion binding"/>
    <property type="evidence" value="ECO:0007669"/>
    <property type="project" value="InterPro"/>
</dbReference>
<dbReference type="Gene3D" id="3.80.10.10">
    <property type="entry name" value="Ribonuclease Inhibitor"/>
    <property type="match status" value="1"/>
</dbReference>
<keyword evidence="5" id="KW-0677">Repeat</keyword>
<dbReference type="InterPro" id="IPR001881">
    <property type="entry name" value="EGF-like_Ca-bd_dom"/>
</dbReference>
<dbReference type="InterPro" id="IPR050751">
    <property type="entry name" value="ECM_structural_protein"/>
</dbReference>
<dbReference type="InterPro" id="IPR000742">
    <property type="entry name" value="EGF"/>
</dbReference>
<keyword evidence="10" id="KW-1133">Transmembrane helix</keyword>
<dbReference type="SMART" id="SM00179">
    <property type="entry name" value="EGF_CA"/>
    <property type="match status" value="2"/>
</dbReference>
<dbReference type="Gene3D" id="2.10.25.10">
    <property type="entry name" value="Laminin"/>
    <property type="match status" value="2"/>
</dbReference>
<evidence type="ECO:0000256" key="6">
    <source>
        <dbReference type="ARBA" id="ARBA00023157"/>
    </source>
</evidence>
<accession>A0A0G4FU38</accession>